<proteinExistence type="predicted"/>
<feature type="domain" description="N-acetyltransferase" evidence="1">
    <location>
        <begin position="8"/>
        <end position="173"/>
    </location>
</feature>
<dbReference type="Pfam" id="PF13302">
    <property type="entry name" value="Acetyltransf_3"/>
    <property type="match status" value="1"/>
</dbReference>
<dbReference type="Proteomes" id="UP000243197">
    <property type="component" value="Chromosome"/>
</dbReference>
<dbReference type="PANTHER" id="PTHR43415">
    <property type="entry name" value="SPERMIDINE N(1)-ACETYLTRANSFERASE"/>
    <property type="match status" value="1"/>
</dbReference>
<dbReference type="SUPFAM" id="SSF55729">
    <property type="entry name" value="Acyl-CoA N-acyltransferases (Nat)"/>
    <property type="match status" value="1"/>
</dbReference>
<dbReference type="GO" id="GO:0016747">
    <property type="term" value="F:acyltransferase activity, transferring groups other than amino-acyl groups"/>
    <property type="evidence" value="ECO:0007669"/>
    <property type="project" value="InterPro"/>
</dbReference>
<protein>
    <submittedName>
        <fullName evidence="2">Acetyltransferase</fullName>
    </submittedName>
</protein>
<dbReference type="PANTHER" id="PTHR43415:SF3">
    <property type="entry name" value="GNAT-FAMILY ACETYLTRANSFERASE"/>
    <property type="match status" value="1"/>
</dbReference>
<dbReference type="EMBL" id="AP014564">
    <property type="protein sequence ID" value="BAV94512.1"/>
    <property type="molecule type" value="Genomic_DNA"/>
</dbReference>
<dbReference type="InterPro" id="IPR016181">
    <property type="entry name" value="Acyl_CoA_acyltransferase"/>
</dbReference>
<dbReference type="PROSITE" id="PS51186">
    <property type="entry name" value="GNAT"/>
    <property type="match status" value="1"/>
</dbReference>
<dbReference type="RefSeq" id="WP_096685560.1">
    <property type="nucleotide sequence ID" value="NZ_AP014564.1"/>
</dbReference>
<organism evidence="2 3">
    <name type="scientific">Ichthyobacterium seriolicida</name>
    <dbReference type="NCBI Taxonomy" id="242600"/>
    <lineage>
        <taxon>Bacteria</taxon>
        <taxon>Pseudomonadati</taxon>
        <taxon>Bacteroidota</taxon>
        <taxon>Flavobacteriia</taxon>
        <taxon>Flavobacteriales</taxon>
        <taxon>Ichthyobacteriaceae</taxon>
        <taxon>Ichthyobacterium</taxon>
    </lineage>
</organism>
<name>A0A1J1EAH2_9FLAO</name>
<accession>A0A1J1EAH2</accession>
<dbReference type="CDD" id="cd04301">
    <property type="entry name" value="NAT_SF"/>
    <property type="match status" value="1"/>
</dbReference>
<evidence type="ECO:0000259" key="1">
    <source>
        <dbReference type="PROSITE" id="PS51186"/>
    </source>
</evidence>
<keyword evidence="3" id="KW-1185">Reference proteome</keyword>
<dbReference type="KEGG" id="ise:JBKA6_0499"/>
<reference evidence="2 3" key="1">
    <citation type="submission" date="2014-03" db="EMBL/GenBank/DDBJ databases">
        <title>complete genome sequence of Flavobacteriaceae bacterium JBKA-6.</title>
        <authorList>
            <person name="Takano T."/>
            <person name="Nakamura Y."/>
            <person name="Takuma S."/>
            <person name="Yasuike M."/>
            <person name="Matsuyama T."/>
            <person name="Sakai T."/>
            <person name="Fujiwara A."/>
            <person name="Kimoto K."/>
            <person name="Fukuda Y."/>
            <person name="Kondo H."/>
            <person name="Hirono I."/>
            <person name="Nakayasu C."/>
        </authorList>
    </citation>
    <scope>NUCLEOTIDE SEQUENCE [LARGE SCALE GENOMIC DNA]</scope>
    <source>
        <strain evidence="2 3">JBKA-6</strain>
    </source>
</reference>
<dbReference type="Gene3D" id="3.40.630.30">
    <property type="match status" value="1"/>
</dbReference>
<evidence type="ECO:0000313" key="2">
    <source>
        <dbReference type="EMBL" id="BAV94512.1"/>
    </source>
</evidence>
<evidence type="ECO:0000313" key="3">
    <source>
        <dbReference type="Proteomes" id="UP000243197"/>
    </source>
</evidence>
<sequence>MILKGKNVNLRALEPSDIDVLYQWENDTDIWGISQTSTPFSRKILKDYLDNVHLDIFTTKQVRLMIENNISGIPLGTIEMFDFDPQNQRAGIGILVYEKENRNRGIGRESLNLFIKYAFDILYLNQIFCNILTENKESVALFENLGFQKIGIKKKWIRLKDGFKDEYMFQLINTK</sequence>
<keyword evidence="2" id="KW-0808">Transferase</keyword>
<dbReference type="InterPro" id="IPR000182">
    <property type="entry name" value="GNAT_dom"/>
</dbReference>
<gene>
    <name evidence="2" type="ORF">JBKA6_0499</name>
</gene>
<dbReference type="AlphaFoldDB" id="A0A1J1EAH2"/>
<dbReference type="OrthoDB" id="893030at2"/>